<dbReference type="EMBL" id="CP114058">
    <property type="protein sequence ID" value="WAT01851.1"/>
    <property type="molecule type" value="Genomic_DNA"/>
</dbReference>
<dbReference type="InterPro" id="IPR000524">
    <property type="entry name" value="Tscrpt_reg_HTH_GntR"/>
</dbReference>
<dbReference type="SUPFAM" id="SSF48008">
    <property type="entry name" value="GntR ligand-binding domain-like"/>
    <property type="match status" value="1"/>
</dbReference>
<keyword evidence="2" id="KW-0238">DNA-binding</keyword>
<dbReference type="PANTHER" id="PTHR43537">
    <property type="entry name" value="TRANSCRIPTIONAL REGULATOR, GNTR FAMILY"/>
    <property type="match status" value="1"/>
</dbReference>
<dbReference type="InterPro" id="IPR008920">
    <property type="entry name" value="TF_FadR/GntR_C"/>
</dbReference>
<accession>A0ABY7HR24</accession>
<dbReference type="PANTHER" id="PTHR43537:SF5">
    <property type="entry name" value="UXU OPERON TRANSCRIPTIONAL REGULATOR"/>
    <property type="match status" value="1"/>
</dbReference>
<gene>
    <name evidence="6" type="ORF">O1V66_03830</name>
</gene>
<keyword evidence="3" id="KW-0804">Transcription</keyword>
<dbReference type="PROSITE" id="PS50949">
    <property type="entry name" value="HTH_GNTR"/>
    <property type="match status" value="1"/>
</dbReference>
<name>A0ABY7HR24_9GAMM</name>
<dbReference type="Gene3D" id="1.10.10.10">
    <property type="entry name" value="Winged helix-like DNA-binding domain superfamily/Winged helix DNA-binding domain"/>
    <property type="match status" value="1"/>
</dbReference>
<dbReference type="PRINTS" id="PR00035">
    <property type="entry name" value="HTHGNTR"/>
</dbReference>
<evidence type="ECO:0000313" key="6">
    <source>
        <dbReference type="EMBL" id="WAT01851.1"/>
    </source>
</evidence>
<dbReference type="InterPro" id="IPR011711">
    <property type="entry name" value="GntR_C"/>
</dbReference>
<dbReference type="Pfam" id="PF07729">
    <property type="entry name" value="FCD"/>
    <property type="match status" value="1"/>
</dbReference>
<dbReference type="SMART" id="SM00895">
    <property type="entry name" value="FCD"/>
    <property type="match status" value="1"/>
</dbReference>
<evidence type="ECO:0000259" key="5">
    <source>
        <dbReference type="PROSITE" id="PS50949"/>
    </source>
</evidence>
<dbReference type="InterPro" id="IPR036390">
    <property type="entry name" value="WH_DNA-bd_sf"/>
</dbReference>
<keyword evidence="1" id="KW-0805">Transcription regulation</keyword>
<evidence type="ECO:0000256" key="3">
    <source>
        <dbReference type="ARBA" id="ARBA00023163"/>
    </source>
</evidence>
<dbReference type="SUPFAM" id="SSF46785">
    <property type="entry name" value="Winged helix' DNA-binding domain"/>
    <property type="match status" value="1"/>
</dbReference>
<proteinExistence type="predicted"/>
<keyword evidence="7" id="KW-1185">Reference proteome</keyword>
<dbReference type="SMART" id="SM00345">
    <property type="entry name" value="HTH_GNTR"/>
    <property type="match status" value="1"/>
</dbReference>
<evidence type="ECO:0000256" key="4">
    <source>
        <dbReference type="SAM" id="MobiDB-lite"/>
    </source>
</evidence>
<dbReference type="CDD" id="cd07377">
    <property type="entry name" value="WHTH_GntR"/>
    <property type="match status" value="1"/>
</dbReference>
<feature type="domain" description="HTH gntR-type" evidence="5">
    <location>
        <begin position="20"/>
        <end position="87"/>
    </location>
</feature>
<protein>
    <submittedName>
        <fullName evidence="6">FCD domain-containing protein</fullName>
    </submittedName>
</protein>
<organism evidence="6 7">
    <name type="scientific">Rouxiella chamberiensis</name>
    <dbReference type="NCBI Taxonomy" id="1513468"/>
    <lineage>
        <taxon>Bacteria</taxon>
        <taxon>Pseudomonadati</taxon>
        <taxon>Pseudomonadota</taxon>
        <taxon>Gammaproteobacteria</taxon>
        <taxon>Enterobacterales</taxon>
        <taxon>Yersiniaceae</taxon>
        <taxon>Rouxiella</taxon>
    </lineage>
</organism>
<dbReference type="Proteomes" id="UP001164712">
    <property type="component" value="Chromosome"/>
</dbReference>
<sequence>MPETPHTQTSSLQPVGPQATGNSHSALEQLRLLIEQHPHEGQPLPPERDLAQRFGAGRREIRRALDVLVEEGRIWRKQGKGTFIGPKAPAQPLSLQALPKQSNLLEVMEARLQIEPGLAKYAALRATPEQIQLMWRLLDRMTQLAADDADQIELWDSAFHRAIADAAGNRLLLGLFDAVDAIRRDPSWQAVRDRARNQERLDIYDHHHRRLIEHIAAREPLEAARVMREHLLFLQNALIATLHHDDEESL</sequence>
<dbReference type="RefSeq" id="WP_045047105.1">
    <property type="nucleotide sequence ID" value="NZ_CP114058.1"/>
</dbReference>
<feature type="region of interest" description="Disordered" evidence="4">
    <location>
        <begin position="1"/>
        <end position="23"/>
    </location>
</feature>
<evidence type="ECO:0000313" key="7">
    <source>
        <dbReference type="Proteomes" id="UP001164712"/>
    </source>
</evidence>
<dbReference type="Pfam" id="PF00392">
    <property type="entry name" value="GntR"/>
    <property type="match status" value="1"/>
</dbReference>
<dbReference type="Gene3D" id="1.20.120.530">
    <property type="entry name" value="GntR ligand-binding domain-like"/>
    <property type="match status" value="1"/>
</dbReference>
<evidence type="ECO:0000256" key="2">
    <source>
        <dbReference type="ARBA" id="ARBA00023125"/>
    </source>
</evidence>
<dbReference type="InterPro" id="IPR036388">
    <property type="entry name" value="WH-like_DNA-bd_sf"/>
</dbReference>
<reference evidence="6" key="1">
    <citation type="submission" date="2022-12" db="EMBL/GenBank/DDBJ databases">
        <title>Complete genome sequence of an Australian strain of Rouxiella badensis DAR84756 and resolution of the R. badensis DSM100043 and R. chamberiensis DSM28324 genomes.</title>
        <authorList>
            <person name="Paul S."/>
            <person name="Anderson P.J."/>
            <person name="Maynard G."/>
            <person name="Dyall-Smith M."/>
            <person name="Kudinha T."/>
        </authorList>
    </citation>
    <scope>NUCLEOTIDE SEQUENCE</scope>
    <source>
        <strain evidence="6">DSM 28324</strain>
    </source>
</reference>
<evidence type="ECO:0000256" key="1">
    <source>
        <dbReference type="ARBA" id="ARBA00023015"/>
    </source>
</evidence>